<evidence type="ECO:0000259" key="1">
    <source>
        <dbReference type="Pfam" id="PF17775"/>
    </source>
</evidence>
<dbReference type="eggNOG" id="COG3012">
    <property type="taxonomic scope" value="Bacteria"/>
</dbReference>
<evidence type="ECO:0000313" key="2">
    <source>
        <dbReference type="EMBL" id="AEA42374.1"/>
    </source>
</evidence>
<reference evidence="3" key="2">
    <citation type="submission" date="2011-02" db="EMBL/GenBank/DDBJ databases">
        <title>The complete genome of Fluviicola taffensis DSM 16823.</title>
        <authorList>
            <consortium name="US DOE Joint Genome Institute (JGI-PGF)"/>
            <person name="Lucas S."/>
            <person name="Copeland A."/>
            <person name="Lapidus A."/>
            <person name="Bruce D."/>
            <person name="Goodwin L."/>
            <person name="Pitluck S."/>
            <person name="Kyrpides N."/>
            <person name="Mavromatis K."/>
            <person name="Ivanova N."/>
            <person name="Mikhailova N."/>
            <person name="Pagani I."/>
            <person name="Chertkov O."/>
            <person name="Detter J.C."/>
            <person name="Han C."/>
            <person name="Tapia R."/>
            <person name="Land M."/>
            <person name="Hauser L."/>
            <person name="Markowitz V."/>
            <person name="Cheng J.-F."/>
            <person name="Hugenholtz P."/>
            <person name="Woyke T."/>
            <person name="Wu D."/>
            <person name="Tindall B."/>
            <person name="Pomrenke H.G."/>
            <person name="Brambilla E."/>
            <person name="Klenk H.-P."/>
            <person name="Eisen J.A."/>
        </authorList>
    </citation>
    <scope>NUCLEOTIDE SEQUENCE [LARGE SCALE GENOMIC DNA]</scope>
    <source>
        <strain evidence="3">DSM 16823 / RW262 / RW262</strain>
    </source>
</reference>
<feature type="domain" description="YchJ-like middle NTF2-like" evidence="1">
    <location>
        <begin position="33"/>
        <end position="126"/>
    </location>
</feature>
<dbReference type="PANTHER" id="PTHR33747:SF1">
    <property type="entry name" value="ADENYLATE CYCLASE-ASSOCIATED CAP C-TERMINAL DOMAIN-CONTAINING PROTEIN"/>
    <property type="match status" value="1"/>
</dbReference>
<protein>
    <recommendedName>
        <fullName evidence="1">YchJ-like middle NTF2-like domain-containing protein</fullName>
    </recommendedName>
</protein>
<dbReference type="InterPro" id="IPR004027">
    <property type="entry name" value="SEC_C_motif"/>
</dbReference>
<dbReference type="Pfam" id="PF17775">
    <property type="entry name" value="YchJ_M-like"/>
    <property type="match status" value="1"/>
</dbReference>
<name>F2IE56_FLUTR</name>
<dbReference type="OrthoDB" id="21421at2"/>
<evidence type="ECO:0000313" key="3">
    <source>
        <dbReference type="Proteomes" id="UP000007463"/>
    </source>
</evidence>
<dbReference type="Proteomes" id="UP000007463">
    <property type="component" value="Chromosome"/>
</dbReference>
<keyword evidence="3" id="KW-1185">Reference proteome</keyword>
<sequence>MSLESVQLCYCGSNKPFENCCEPFLQGTNFPSTAEELMRSRYSAYVTMNVSYILETTSPKYRKYYNPKSILEWASKSTWISLEIISSSEKRVKFVATYLDETGVLTRHTEDSQFEKIGGRWYFMDGE</sequence>
<dbReference type="STRING" id="755732.Fluta_0366"/>
<reference evidence="2 3" key="1">
    <citation type="journal article" date="2011" name="Stand. Genomic Sci.">
        <title>Complete genome sequence of the gliding freshwater bacterium Fluviicola taffensis type strain (RW262).</title>
        <authorList>
            <person name="Woyke T."/>
            <person name="Chertkov O."/>
            <person name="Lapidus A."/>
            <person name="Nolan M."/>
            <person name="Lucas S."/>
            <person name="Del Rio T.G."/>
            <person name="Tice H."/>
            <person name="Cheng J.F."/>
            <person name="Tapia R."/>
            <person name="Han C."/>
            <person name="Goodwin L."/>
            <person name="Pitluck S."/>
            <person name="Liolios K."/>
            <person name="Pagani I."/>
            <person name="Ivanova N."/>
            <person name="Huntemann M."/>
            <person name="Mavromatis K."/>
            <person name="Mikhailova N."/>
            <person name="Pati A."/>
            <person name="Chen A."/>
            <person name="Palaniappan K."/>
            <person name="Land M."/>
            <person name="Hauser L."/>
            <person name="Brambilla E.M."/>
            <person name="Rohde M."/>
            <person name="Mwirichia R."/>
            <person name="Sikorski J."/>
            <person name="Tindall B.J."/>
            <person name="Goker M."/>
            <person name="Bristow J."/>
            <person name="Eisen J.A."/>
            <person name="Markowitz V."/>
            <person name="Hugenholtz P."/>
            <person name="Klenk H.P."/>
            <person name="Kyrpides N.C."/>
        </authorList>
    </citation>
    <scope>NUCLEOTIDE SEQUENCE [LARGE SCALE GENOMIC DNA]</scope>
    <source>
        <strain evidence="3">DSM 16823 / RW262 / RW262</strain>
    </source>
</reference>
<dbReference type="Gene3D" id="3.10.450.50">
    <property type="match status" value="1"/>
</dbReference>
<proteinExistence type="predicted"/>
<dbReference type="InterPro" id="IPR048469">
    <property type="entry name" value="YchJ-like_M"/>
</dbReference>
<dbReference type="HOGENOM" id="CLU_099590_0_1_10"/>
<organism evidence="2 3">
    <name type="scientific">Fluviicola taffensis (strain DSM 16823 / NCIMB 13979 / RW262)</name>
    <dbReference type="NCBI Taxonomy" id="755732"/>
    <lineage>
        <taxon>Bacteria</taxon>
        <taxon>Pseudomonadati</taxon>
        <taxon>Bacteroidota</taxon>
        <taxon>Flavobacteriia</taxon>
        <taxon>Flavobacteriales</taxon>
        <taxon>Crocinitomicaceae</taxon>
        <taxon>Fluviicola</taxon>
    </lineage>
</organism>
<dbReference type="KEGG" id="fte:Fluta_0366"/>
<dbReference type="AlphaFoldDB" id="F2IE56"/>
<dbReference type="EMBL" id="CP002542">
    <property type="protein sequence ID" value="AEA42374.1"/>
    <property type="molecule type" value="Genomic_DNA"/>
</dbReference>
<dbReference type="PANTHER" id="PTHR33747">
    <property type="entry name" value="UPF0225 PROTEIN SCO1677"/>
    <property type="match status" value="1"/>
</dbReference>
<dbReference type="InterPro" id="IPR032710">
    <property type="entry name" value="NTF2-like_dom_sf"/>
</dbReference>
<dbReference type="SUPFAM" id="SSF54427">
    <property type="entry name" value="NTF2-like"/>
    <property type="match status" value="1"/>
</dbReference>
<gene>
    <name evidence="2" type="ordered locus">Fluta_0366</name>
</gene>
<dbReference type="RefSeq" id="WP_013685148.1">
    <property type="nucleotide sequence ID" value="NC_015321.1"/>
</dbReference>
<accession>F2IE56</accession>
<dbReference type="Pfam" id="PF02810">
    <property type="entry name" value="SEC-C"/>
    <property type="match status" value="1"/>
</dbReference>